<dbReference type="Pfam" id="PF17667">
    <property type="entry name" value="Pkinase_fungal"/>
    <property type="match status" value="1"/>
</dbReference>
<feature type="compositionally biased region" description="Basic and acidic residues" evidence="1">
    <location>
        <begin position="238"/>
        <end position="295"/>
    </location>
</feature>
<evidence type="ECO:0000313" key="3">
    <source>
        <dbReference type="EMBL" id="PPQ76175.1"/>
    </source>
</evidence>
<evidence type="ECO:0000256" key="1">
    <source>
        <dbReference type="SAM" id="MobiDB-lite"/>
    </source>
</evidence>
<dbReference type="OrthoDB" id="5569250at2759"/>
<proteinExistence type="predicted"/>
<gene>
    <name evidence="3" type="ORF">CVT26_009352</name>
</gene>
<protein>
    <recommendedName>
        <fullName evidence="2">Fungal-type protein kinase domain-containing protein</fullName>
    </recommendedName>
</protein>
<dbReference type="AlphaFoldDB" id="A0A409WCB4"/>
<dbReference type="InParanoid" id="A0A409WCB4"/>
<keyword evidence="4" id="KW-1185">Reference proteome</keyword>
<dbReference type="PROSITE" id="PS00109">
    <property type="entry name" value="PROTEIN_KINASE_TYR"/>
    <property type="match status" value="1"/>
</dbReference>
<reference evidence="3 4" key="1">
    <citation type="journal article" date="2018" name="Evol. Lett.">
        <title>Horizontal gene cluster transfer increased hallucinogenic mushroom diversity.</title>
        <authorList>
            <person name="Reynolds H.T."/>
            <person name="Vijayakumar V."/>
            <person name="Gluck-Thaler E."/>
            <person name="Korotkin H.B."/>
            <person name="Matheny P.B."/>
            <person name="Slot J.C."/>
        </authorList>
    </citation>
    <scope>NUCLEOTIDE SEQUENCE [LARGE SCALE GENOMIC DNA]</scope>
    <source>
        <strain evidence="3 4">SRW20</strain>
    </source>
</reference>
<organism evidence="3 4">
    <name type="scientific">Gymnopilus dilepis</name>
    <dbReference type="NCBI Taxonomy" id="231916"/>
    <lineage>
        <taxon>Eukaryota</taxon>
        <taxon>Fungi</taxon>
        <taxon>Dikarya</taxon>
        <taxon>Basidiomycota</taxon>
        <taxon>Agaricomycotina</taxon>
        <taxon>Agaricomycetes</taxon>
        <taxon>Agaricomycetidae</taxon>
        <taxon>Agaricales</taxon>
        <taxon>Agaricineae</taxon>
        <taxon>Hymenogastraceae</taxon>
        <taxon>Gymnopilus</taxon>
    </lineage>
</organism>
<dbReference type="Proteomes" id="UP000284706">
    <property type="component" value="Unassembled WGS sequence"/>
</dbReference>
<sequence length="752" mass="84648">MKRSRAPSVDASELLIQESMTEADLWEALELNPAEFEEPSTIDDLSLENFAHYINEICAKMLTKFIQENPEKVNENTKGNNLGLSSYHNLRFLSTGHHVPSHHPSGSNCKPDMVLTSSATASGVEWAEVEATVEVLSSGEGTQYNASEAAAGSYTASLLQARPDRVVVQGFLFLASQQGVSLVLTSAAGIKSTGFLDLNSTSGIKLLYAFVYRSFDVPDSWRDLTIRRVASQTSMHAQDCKDSDDVQAHTHKDNADDSGVQRRGDDESDVHSDGKNTELHTDTTHGSHPDNSQESRTAFDIDLSLADGTIVTCRHYRIRSVGSPFGRGTVVFFNIQNPSTVSGRPVYIIKDQYRKSGRLDQEPNLVNHIHSKGRFPGVVRLVHQQQVLRKNQPLKCGQLWKIRLGFEDYGLPFMDIKTPRAVLVVIYDLLEVTRLLYTKRSILHRDISSGNVMVMEPVNVYNDECAEDLGFCGISHLQNSKDSQTATSVLLIDFDCGQNILAENDPPTLKMMGTPRFAARAVSSHRPLKPPSQFPYLYFMPMPHLRGTYGEMYKQNFPERVNAFQKAENPGKAQTVEVQLSSKDNDNWRHSLYHDAESAFWLLVWWVVNAIPEHETKTKRMNIPMWVAMLGDSHERRVVISEPEFIYNAINPSYKPLQSLLDSFLGFLQADFFYAREPYNHPDFLHEAFQRLILNFLDEQQGQPFMDLPKKDLRVQPDKLLFRGSPSASQCISRQLAAARKSTSKVSYSCFT</sequence>
<dbReference type="GO" id="GO:0004672">
    <property type="term" value="F:protein kinase activity"/>
    <property type="evidence" value="ECO:0007669"/>
    <property type="project" value="InterPro"/>
</dbReference>
<dbReference type="InterPro" id="IPR008266">
    <property type="entry name" value="Tyr_kinase_AS"/>
</dbReference>
<evidence type="ECO:0000313" key="4">
    <source>
        <dbReference type="Proteomes" id="UP000284706"/>
    </source>
</evidence>
<name>A0A409WCB4_9AGAR</name>
<dbReference type="InterPro" id="IPR011009">
    <property type="entry name" value="Kinase-like_dom_sf"/>
</dbReference>
<feature type="region of interest" description="Disordered" evidence="1">
    <location>
        <begin position="235"/>
        <end position="295"/>
    </location>
</feature>
<feature type="domain" description="Fungal-type protein kinase" evidence="2">
    <location>
        <begin position="403"/>
        <end position="606"/>
    </location>
</feature>
<comment type="caution">
    <text evidence="3">The sequence shown here is derived from an EMBL/GenBank/DDBJ whole genome shotgun (WGS) entry which is preliminary data.</text>
</comment>
<accession>A0A409WCB4</accession>
<evidence type="ECO:0000259" key="2">
    <source>
        <dbReference type="Pfam" id="PF17667"/>
    </source>
</evidence>
<dbReference type="SUPFAM" id="SSF56112">
    <property type="entry name" value="Protein kinase-like (PK-like)"/>
    <property type="match status" value="1"/>
</dbReference>
<dbReference type="InterPro" id="IPR040976">
    <property type="entry name" value="Pkinase_fungal"/>
</dbReference>
<dbReference type="EMBL" id="NHYE01005188">
    <property type="protein sequence ID" value="PPQ76175.1"/>
    <property type="molecule type" value="Genomic_DNA"/>
</dbReference>